<dbReference type="EMBL" id="BSXT01007875">
    <property type="protein sequence ID" value="GMF64328.1"/>
    <property type="molecule type" value="Genomic_DNA"/>
</dbReference>
<protein>
    <submittedName>
        <fullName evidence="1">Unnamed protein product</fullName>
    </submittedName>
</protein>
<dbReference type="AlphaFoldDB" id="A0A9W7D7Y2"/>
<keyword evidence="2" id="KW-1185">Reference proteome</keyword>
<name>A0A9W7D7Y2_9STRA</name>
<organism evidence="1 2">
    <name type="scientific">Phytophthora fragariaefolia</name>
    <dbReference type="NCBI Taxonomy" id="1490495"/>
    <lineage>
        <taxon>Eukaryota</taxon>
        <taxon>Sar</taxon>
        <taxon>Stramenopiles</taxon>
        <taxon>Oomycota</taxon>
        <taxon>Peronosporomycetes</taxon>
        <taxon>Peronosporales</taxon>
        <taxon>Peronosporaceae</taxon>
        <taxon>Phytophthora</taxon>
    </lineage>
</organism>
<proteinExistence type="predicted"/>
<comment type="caution">
    <text evidence="1">The sequence shown here is derived from an EMBL/GenBank/DDBJ whole genome shotgun (WGS) entry which is preliminary data.</text>
</comment>
<sequence>MTDVEARELPVVTEVATTMFPAADAAGVPAACVVGVLIPNEHEVSSPKKSWVNVSRPAHQVLTGGWCSGATHSGNLHISATCTNEYIQVGHMQCGSPFIVGSTTFGRKQQIAANKKHALG</sequence>
<dbReference type="Proteomes" id="UP001165121">
    <property type="component" value="Unassembled WGS sequence"/>
</dbReference>
<evidence type="ECO:0000313" key="2">
    <source>
        <dbReference type="Proteomes" id="UP001165121"/>
    </source>
</evidence>
<accession>A0A9W7D7Y2</accession>
<gene>
    <name evidence="1" type="ORF">Pfra01_002813400</name>
</gene>
<reference evidence="1" key="1">
    <citation type="submission" date="2023-04" db="EMBL/GenBank/DDBJ databases">
        <title>Phytophthora fragariaefolia NBRC 109709.</title>
        <authorList>
            <person name="Ichikawa N."/>
            <person name="Sato H."/>
            <person name="Tonouchi N."/>
        </authorList>
    </citation>
    <scope>NUCLEOTIDE SEQUENCE</scope>
    <source>
        <strain evidence="1">NBRC 109709</strain>
    </source>
</reference>
<evidence type="ECO:0000313" key="1">
    <source>
        <dbReference type="EMBL" id="GMF64328.1"/>
    </source>
</evidence>